<dbReference type="Proteomes" id="UP000220133">
    <property type="component" value="Chromosome"/>
</dbReference>
<accession>A0A291QXR6</accession>
<dbReference type="EMBL" id="CP023777">
    <property type="protein sequence ID" value="ATL48735.1"/>
    <property type="molecule type" value="Genomic_DNA"/>
</dbReference>
<name>A0A291QXR6_9BACT</name>
<keyword evidence="2" id="KW-1185">Reference proteome</keyword>
<gene>
    <name evidence="1" type="ORF">COR50_17065</name>
</gene>
<dbReference type="OrthoDB" id="959050at2"/>
<dbReference type="RefSeq" id="WP_098195108.1">
    <property type="nucleotide sequence ID" value="NZ_CP023777.1"/>
</dbReference>
<proteinExistence type="predicted"/>
<evidence type="ECO:0000313" key="1">
    <source>
        <dbReference type="EMBL" id="ATL48735.1"/>
    </source>
</evidence>
<dbReference type="KEGG" id="cbae:COR50_17065"/>
<organism evidence="1 2">
    <name type="scientific">Chitinophaga caeni</name>
    <dbReference type="NCBI Taxonomy" id="2029983"/>
    <lineage>
        <taxon>Bacteria</taxon>
        <taxon>Pseudomonadati</taxon>
        <taxon>Bacteroidota</taxon>
        <taxon>Chitinophagia</taxon>
        <taxon>Chitinophagales</taxon>
        <taxon>Chitinophagaceae</taxon>
        <taxon>Chitinophaga</taxon>
    </lineage>
</organism>
<protein>
    <submittedName>
        <fullName evidence="1">Uncharacterized protein</fullName>
    </submittedName>
</protein>
<dbReference type="AlphaFoldDB" id="A0A291QXR6"/>
<sequence>MKIYISEDDLVCSIQTDFSKRYPSLKLEFYSQPHEHAKTCVAMEKVSPQTSIDHIRMLHTFGWIDISEDRTAAELELDFRHNMGLNVQVFVKSGDRWIETAVTDDWSLGKLNRAATEAAQIELGT</sequence>
<reference evidence="1 2" key="1">
    <citation type="submission" date="2017-10" db="EMBL/GenBank/DDBJ databases">
        <title>Paenichitinophaga pekingensis gen. nov., sp. nov., isolated from activated sludge.</title>
        <authorList>
            <person name="Jin D."/>
            <person name="Kong X."/>
            <person name="Deng Y."/>
            <person name="Bai Z."/>
        </authorList>
    </citation>
    <scope>NUCLEOTIDE SEQUENCE [LARGE SCALE GENOMIC DNA]</scope>
    <source>
        <strain evidence="1 2">13</strain>
    </source>
</reference>
<evidence type="ECO:0000313" key="2">
    <source>
        <dbReference type="Proteomes" id="UP000220133"/>
    </source>
</evidence>